<feature type="compositionally biased region" description="Polar residues" evidence="1">
    <location>
        <begin position="118"/>
        <end position="130"/>
    </location>
</feature>
<name>A0A8X6WB06_TRICX</name>
<reference evidence="2" key="1">
    <citation type="submission" date="2020-08" db="EMBL/GenBank/DDBJ databases">
        <title>Multicomponent nature underlies the extraordinary mechanical properties of spider dragline silk.</title>
        <authorList>
            <person name="Kono N."/>
            <person name="Nakamura H."/>
            <person name="Mori M."/>
            <person name="Yoshida Y."/>
            <person name="Ohtoshi R."/>
            <person name="Malay A.D."/>
            <person name="Moran D.A.P."/>
            <person name="Tomita M."/>
            <person name="Numata K."/>
            <person name="Arakawa K."/>
        </authorList>
    </citation>
    <scope>NUCLEOTIDE SEQUENCE</scope>
</reference>
<gene>
    <name evidence="2" type="primary">NCL1_08181</name>
    <name evidence="2" type="ORF">TNCV_4694021</name>
</gene>
<protein>
    <submittedName>
        <fullName evidence="2">Uncharacterized protein</fullName>
    </submittedName>
</protein>
<dbReference type="EMBL" id="BMAU01021399">
    <property type="protein sequence ID" value="GFY31558.1"/>
    <property type="molecule type" value="Genomic_DNA"/>
</dbReference>
<proteinExistence type="predicted"/>
<comment type="caution">
    <text evidence="2">The sequence shown here is derived from an EMBL/GenBank/DDBJ whole genome shotgun (WGS) entry which is preliminary data.</text>
</comment>
<feature type="region of interest" description="Disordered" evidence="1">
    <location>
        <begin position="66"/>
        <end position="130"/>
    </location>
</feature>
<evidence type="ECO:0000313" key="3">
    <source>
        <dbReference type="Proteomes" id="UP000887159"/>
    </source>
</evidence>
<organism evidence="2 3">
    <name type="scientific">Trichonephila clavipes</name>
    <name type="common">Golden silk orbweaver</name>
    <name type="synonym">Nephila clavipes</name>
    <dbReference type="NCBI Taxonomy" id="2585209"/>
    <lineage>
        <taxon>Eukaryota</taxon>
        <taxon>Metazoa</taxon>
        <taxon>Ecdysozoa</taxon>
        <taxon>Arthropoda</taxon>
        <taxon>Chelicerata</taxon>
        <taxon>Arachnida</taxon>
        <taxon>Araneae</taxon>
        <taxon>Araneomorphae</taxon>
        <taxon>Entelegynae</taxon>
        <taxon>Araneoidea</taxon>
        <taxon>Nephilidae</taxon>
        <taxon>Trichonephila</taxon>
    </lineage>
</organism>
<accession>A0A8X6WB06</accession>
<dbReference type="Proteomes" id="UP000887159">
    <property type="component" value="Unassembled WGS sequence"/>
</dbReference>
<feature type="compositionally biased region" description="Acidic residues" evidence="1">
    <location>
        <begin position="93"/>
        <end position="102"/>
    </location>
</feature>
<dbReference type="AlphaFoldDB" id="A0A8X6WB06"/>
<evidence type="ECO:0000313" key="2">
    <source>
        <dbReference type="EMBL" id="GFY31558.1"/>
    </source>
</evidence>
<keyword evidence="3" id="KW-1185">Reference proteome</keyword>
<evidence type="ECO:0000256" key="1">
    <source>
        <dbReference type="SAM" id="MobiDB-lite"/>
    </source>
</evidence>
<sequence>MTTSFHSAATQFLRARHHSKRRRRWVGVKGSTRNGCRDPKCPLDRHLRIVREDAGAPSEILFAHTPAVENSLRRDPTIASSIEEPQLSKMDGDSPDSIDLPDDMIFTETENELDESRSPSLRITLLPSTS</sequence>